<name>R9I140_BACUN</name>
<proteinExistence type="predicted"/>
<dbReference type="Proteomes" id="UP000014212">
    <property type="component" value="Unassembled WGS sequence"/>
</dbReference>
<protein>
    <submittedName>
        <fullName evidence="1">Uncharacterized protein</fullName>
    </submittedName>
</protein>
<evidence type="ECO:0000313" key="2">
    <source>
        <dbReference type="Proteomes" id="UP000014212"/>
    </source>
</evidence>
<dbReference type="AlphaFoldDB" id="R9I140"/>
<organism evidence="1 2">
    <name type="scientific">Bacteroides uniformis dnLKV2</name>
    <dbReference type="NCBI Taxonomy" id="1235787"/>
    <lineage>
        <taxon>Bacteria</taxon>
        <taxon>Pseudomonadati</taxon>
        <taxon>Bacteroidota</taxon>
        <taxon>Bacteroidia</taxon>
        <taxon>Bacteroidales</taxon>
        <taxon>Bacteroidaceae</taxon>
        <taxon>Bacteroides</taxon>
    </lineage>
</organism>
<accession>R9I140</accession>
<reference evidence="1 2" key="1">
    <citation type="submission" date="2013-04" db="EMBL/GenBank/DDBJ databases">
        <title>The Genome Sequence of Bacteroides uniformis dnLKV2.</title>
        <authorList>
            <consortium name="The Broad Institute Genomics Platform"/>
            <consortium name="The Broad Institute Genome Sequencing Center for Infectious Disease"/>
            <person name="Earl A."/>
            <person name="Xavier R."/>
            <person name="Kuhn K."/>
            <person name="Stappenbeck T."/>
            <person name="Walker B."/>
            <person name="Young S."/>
            <person name="Zeng Q."/>
            <person name="Gargeya S."/>
            <person name="Fitzgerald M."/>
            <person name="Haas B."/>
            <person name="Abouelleil A."/>
            <person name="Allen A.W."/>
            <person name="Alvarado L."/>
            <person name="Arachchi H.M."/>
            <person name="Berlin A.M."/>
            <person name="Chapman S.B."/>
            <person name="Gainer-Dewar J."/>
            <person name="Goldberg J."/>
            <person name="Griggs A."/>
            <person name="Gujja S."/>
            <person name="Hansen M."/>
            <person name="Howarth C."/>
            <person name="Imamovic A."/>
            <person name="Ireland A."/>
            <person name="Larimer J."/>
            <person name="McCowan C."/>
            <person name="Murphy C."/>
            <person name="Pearson M."/>
            <person name="Poon T.W."/>
            <person name="Priest M."/>
            <person name="Roberts A."/>
            <person name="Saif S."/>
            <person name="Shea T."/>
            <person name="Sisk P."/>
            <person name="Sykes S."/>
            <person name="Wortman J."/>
            <person name="Nusbaum C."/>
            <person name="Birren B."/>
        </authorList>
    </citation>
    <scope>NUCLEOTIDE SEQUENCE [LARGE SCALE GENOMIC DNA]</scope>
    <source>
        <strain evidence="2">dnLKV2</strain>
    </source>
</reference>
<dbReference type="EMBL" id="ASSO01000005">
    <property type="protein sequence ID" value="EOS09998.1"/>
    <property type="molecule type" value="Genomic_DNA"/>
</dbReference>
<evidence type="ECO:0000313" key="1">
    <source>
        <dbReference type="EMBL" id="EOS09998.1"/>
    </source>
</evidence>
<sequence>MTSSIISRFMQVMQNEICFIVLYIHYQINEQ</sequence>
<gene>
    <name evidence="1" type="ORF">C801_00971</name>
</gene>
<comment type="caution">
    <text evidence="1">The sequence shown here is derived from an EMBL/GenBank/DDBJ whole genome shotgun (WGS) entry which is preliminary data.</text>
</comment>
<dbReference type="HOGENOM" id="CLU_3395231_0_0_10"/>